<dbReference type="PANTHER" id="PTHR18964:SF146">
    <property type="entry name" value="POLYPHOSPHATE GLUCOKINASE"/>
    <property type="match status" value="1"/>
</dbReference>
<evidence type="ECO:0000313" key="1">
    <source>
        <dbReference type="EMBL" id="NDV63123.1"/>
    </source>
</evidence>
<sequence>MLSLGIDIGGSGIKGAIVDTDKGELVTERLRIPTPDHSEAKVIIPIIQQIIDDLQWNRGPLGIGFPGVIHRQVIHTATNLHDSLIGINLAEEFQKVVDGPVRVLNDADAAGFSEMQYGAGKPYADSGTVLLVTVGTGVGTVLFSDGVLVPNLELGHIEYRGKNAESQVSEQARKTQDLSWKKWGKRLNGYLQMLEFLLQPDCLILGGGGVKKQEKFVEYLDLKTPWTFAQSGNLAGIIGAAAAAAAAAGK</sequence>
<comment type="caution">
    <text evidence="1">The sequence shown here is derived from an EMBL/GenBank/DDBJ whole genome shotgun (WGS) entry which is preliminary data.</text>
</comment>
<dbReference type="AlphaFoldDB" id="A0A6B2M2Z6"/>
<dbReference type="SUPFAM" id="SSF53067">
    <property type="entry name" value="Actin-like ATPase domain"/>
    <property type="match status" value="1"/>
</dbReference>
<dbReference type="InterPro" id="IPR000600">
    <property type="entry name" value="ROK"/>
</dbReference>
<dbReference type="EMBL" id="JAAGNX010000003">
    <property type="protein sequence ID" value="NDV63123.1"/>
    <property type="molecule type" value="Genomic_DNA"/>
</dbReference>
<reference evidence="1 2" key="1">
    <citation type="submission" date="2020-02" db="EMBL/GenBank/DDBJ databases">
        <title>Albibacoteraceae fam. nov., the first described family within the subdivision 4 Verrucomicrobia.</title>
        <authorList>
            <person name="Xi F."/>
        </authorList>
    </citation>
    <scope>NUCLEOTIDE SEQUENCE [LARGE SCALE GENOMIC DNA]</scope>
    <source>
        <strain evidence="1 2">CK1056</strain>
    </source>
</reference>
<dbReference type="Proteomes" id="UP000478417">
    <property type="component" value="Unassembled WGS sequence"/>
</dbReference>
<dbReference type="Gene3D" id="3.30.420.40">
    <property type="match status" value="2"/>
</dbReference>
<proteinExistence type="predicted"/>
<organism evidence="1 2">
    <name type="scientific">Oceanipulchritudo coccoides</name>
    <dbReference type="NCBI Taxonomy" id="2706888"/>
    <lineage>
        <taxon>Bacteria</taxon>
        <taxon>Pseudomonadati</taxon>
        <taxon>Verrucomicrobiota</taxon>
        <taxon>Opitutia</taxon>
        <taxon>Puniceicoccales</taxon>
        <taxon>Oceanipulchritudinaceae</taxon>
        <taxon>Oceanipulchritudo</taxon>
    </lineage>
</organism>
<evidence type="ECO:0000313" key="2">
    <source>
        <dbReference type="Proteomes" id="UP000478417"/>
    </source>
</evidence>
<dbReference type="RefSeq" id="WP_163966187.1">
    <property type="nucleotide sequence ID" value="NZ_JAAGNX010000003.1"/>
</dbReference>
<dbReference type="PANTHER" id="PTHR18964">
    <property type="entry name" value="ROK (REPRESSOR, ORF, KINASE) FAMILY"/>
    <property type="match status" value="1"/>
</dbReference>
<protein>
    <submittedName>
        <fullName evidence="1">ROK family protein</fullName>
    </submittedName>
</protein>
<gene>
    <name evidence="1" type="ORF">G0Q06_11720</name>
</gene>
<dbReference type="NCBIfam" id="NF045942">
    <property type="entry name" value="PolPhglucPhase"/>
    <property type="match status" value="1"/>
</dbReference>
<dbReference type="InterPro" id="IPR043129">
    <property type="entry name" value="ATPase_NBD"/>
</dbReference>
<keyword evidence="2" id="KW-1185">Reference proteome</keyword>
<name>A0A6B2M2Z6_9BACT</name>
<accession>A0A6B2M2Z6</accession>
<dbReference type="Pfam" id="PF00480">
    <property type="entry name" value="ROK"/>
    <property type="match status" value="1"/>
</dbReference>